<feature type="compositionally biased region" description="Low complexity" evidence="1">
    <location>
        <begin position="17"/>
        <end position="29"/>
    </location>
</feature>
<gene>
    <name evidence="2" type="ORF">G6F50_016528</name>
</gene>
<sequence length="114" mass="12296">MGAFLLSGVPWRPPKQAPSQPGSSSPAAGLHHHRQQAAAQLGIAAAQLHLAFEAHIAQPFMRLLQPALARAAELRKQLCPARFVFAIGKQADGAAVRRAPHRRQRTAVLVHHVC</sequence>
<feature type="region of interest" description="Disordered" evidence="1">
    <location>
        <begin position="1"/>
        <end position="33"/>
    </location>
</feature>
<dbReference type="AlphaFoldDB" id="A0A9P6XTC4"/>
<evidence type="ECO:0000256" key="1">
    <source>
        <dbReference type="SAM" id="MobiDB-lite"/>
    </source>
</evidence>
<protein>
    <submittedName>
        <fullName evidence="2">Uncharacterized protein</fullName>
    </submittedName>
</protein>
<dbReference type="EMBL" id="JAANIU010010537">
    <property type="protein sequence ID" value="KAG1531759.1"/>
    <property type="molecule type" value="Genomic_DNA"/>
</dbReference>
<evidence type="ECO:0000313" key="3">
    <source>
        <dbReference type="Proteomes" id="UP000740926"/>
    </source>
</evidence>
<keyword evidence="3" id="KW-1185">Reference proteome</keyword>
<evidence type="ECO:0000313" key="2">
    <source>
        <dbReference type="EMBL" id="KAG1531759.1"/>
    </source>
</evidence>
<proteinExistence type="predicted"/>
<name>A0A9P6XTC4_9FUNG</name>
<organism evidence="2 3">
    <name type="scientific">Rhizopus delemar</name>
    <dbReference type="NCBI Taxonomy" id="936053"/>
    <lineage>
        <taxon>Eukaryota</taxon>
        <taxon>Fungi</taxon>
        <taxon>Fungi incertae sedis</taxon>
        <taxon>Mucoromycota</taxon>
        <taxon>Mucoromycotina</taxon>
        <taxon>Mucoromycetes</taxon>
        <taxon>Mucorales</taxon>
        <taxon>Mucorineae</taxon>
        <taxon>Rhizopodaceae</taxon>
        <taxon>Rhizopus</taxon>
    </lineage>
</organism>
<comment type="caution">
    <text evidence="2">The sequence shown here is derived from an EMBL/GenBank/DDBJ whole genome shotgun (WGS) entry which is preliminary data.</text>
</comment>
<reference evidence="2 3" key="1">
    <citation type="journal article" date="2020" name="Microb. Genom.">
        <title>Genetic diversity of clinical and environmental Mucorales isolates obtained from an investigation of mucormycosis cases among solid organ transplant recipients.</title>
        <authorList>
            <person name="Nguyen M.H."/>
            <person name="Kaul D."/>
            <person name="Muto C."/>
            <person name="Cheng S.J."/>
            <person name="Richter R.A."/>
            <person name="Bruno V.M."/>
            <person name="Liu G."/>
            <person name="Beyhan S."/>
            <person name="Sundermann A.J."/>
            <person name="Mounaud S."/>
            <person name="Pasculle A.W."/>
            <person name="Nierman W.C."/>
            <person name="Driscoll E."/>
            <person name="Cumbie R."/>
            <person name="Clancy C.J."/>
            <person name="Dupont C.L."/>
        </authorList>
    </citation>
    <scope>NUCLEOTIDE SEQUENCE [LARGE SCALE GENOMIC DNA]</scope>
    <source>
        <strain evidence="2 3">GL24</strain>
    </source>
</reference>
<accession>A0A9P6XTC4</accession>
<dbReference type="Proteomes" id="UP000740926">
    <property type="component" value="Unassembled WGS sequence"/>
</dbReference>